<protein>
    <recommendedName>
        <fullName evidence="1">DUF8017 domain-containing protein</fullName>
    </recommendedName>
</protein>
<organism evidence="2 3">
    <name type="scientific">Streptomyces sindenensis</name>
    <dbReference type="NCBI Taxonomy" id="67363"/>
    <lineage>
        <taxon>Bacteria</taxon>
        <taxon>Bacillati</taxon>
        <taxon>Actinomycetota</taxon>
        <taxon>Actinomycetes</taxon>
        <taxon>Kitasatosporales</taxon>
        <taxon>Streptomycetaceae</taxon>
        <taxon>Streptomyces</taxon>
    </lineage>
</organism>
<dbReference type="RefSeq" id="WP_382827444.1">
    <property type="nucleotide sequence ID" value="NZ_JBHXLY010000017.1"/>
</dbReference>
<accession>A0ABW6ELG1</accession>
<comment type="caution">
    <text evidence="2">The sequence shown here is derived from an EMBL/GenBank/DDBJ whole genome shotgun (WGS) entry which is preliminary data.</text>
</comment>
<dbReference type="EMBL" id="JBHXOF010000018">
    <property type="protein sequence ID" value="MFD4216134.1"/>
    <property type="molecule type" value="Genomic_DNA"/>
</dbReference>
<dbReference type="InterPro" id="IPR058330">
    <property type="entry name" value="DUF8017"/>
</dbReference>
<gene>
    <name evidence="2" type="ORF">ACFWSS_25010</name>
</gene>
<sequence>MATAASAGVDGTGRCTHDGTATAFAFENPAGETLSRTFVGVRGVDDEVSEPTARKILGTVRLVESAP</sequence>
<evidence type="ECO:0000259" key="1">
    <source>
        <dbReference type="Pfam" id="PF26056"/>
    </source>
</evidence>
<dbReference type="Pfam" id="PF26056">
    <property type="entry name" value="DUF8017"/>
    <property type="match status" value="1"/>
</dbReference>
<evidence type="ECO:0000313" key="2">
    <source>
        <dbReference type="EMBL" id="MFD4216134.1"/>
    </source>
</evidence>
<name>A0ABW6ELG1_9ACTN</name>
<feature type="domain" description="DUF8017" evidence="1">
    <location>
        <begin position="1"/>
        <end position="64"/>
    </location>
</feature>
<keyword evidence="3" id="KW-1185">Reference proteome</keyword>
<dbReference type="Proteomes" id="UP001598251">
    <property type="component" value="Unassembled WGS sequence"/>
</dbReference>
<reference evidence="2 3" key="1">
    <citation type="submission" date="2024-09" db="EMBL/GenBank/DDBJ databases">
        <title>The Natural Products Discovery Center: Release of the First 8490 Sequenced Strains for Exploring Actinobacteria Biosynthetic Diversity.</title>
        <authorList>
            <person name="Kalkreuter E."/>
            <person name="Kautsar S.A."/>
            <person name="Yang D."/>
            <person name="Bader C.D."/>
            <person name="Teijaro C.N."/>
            <person name="Fluegel L."/>
            <person name="Davis C.M."/>
            <person name="Simpson J.R."/>
            <person name="Lauterbach L."/>
            <person name="Steele A.D."/>
            <person name="Gui C."/>
            <person name="Meng S."/>
            <person name="Li G."/>
            <person name="Viehrig K."/>
            <person name="Ye F."/>
            <person name="Su P."/>
            <person name="Kiefer A.F."/>
            <person name="Nichols A."/>
            <person name="Cepeda A.J."/>
            <person name="Yan W."/>
            <person name="Fan B."/>
            <person name="Jiang Y."/>
            <person name="Adhikari A."/>
            <person name="Zheng C.-J."/>
            <person name="Schuster L."/>
            <person name="Cowan T.M."/>
            <person name="Smanski M.J."/>
            <person name="Chevrette M.G."/>
            <person name="De Carvalho L.P.S."/>
            <person name="Shen B."/>
        </authorList>
    </citation>
    <scope>NUCLEOTIDE SEQUENCE [LARGE SCALE GENOMIC DNA]</scope>
    <source>
        <strain evidence="2 3">NPDC058546</strain>
    </source>
</reference>
<evidence type="ECO:0000313" key="3">
    <source>
        <dbReference type="Proteomes" id="UP001598251"/>
    </source>
</evidence>
<proteinExistence type="predicted"/>